<feature type="region of interest" description="Disordered" evidence="3">
    <location>
        <begin position="1"/>
        <end position="24"/>
    </location>
</feature>
<feature type="repeat" description="PPR" evidence="2">
    <location>
        <begin position="586"/>
        <end position="620"/>
    </location>
</feature>
<dbReference type="InterPro" id="IPR011990">
    <property type="entry name" value="TPR-like_helical_dom_sf"/>
</dbReference>
<proteinExistence type="predicted"/>
<dbReference type="Proteomes" id="UP000036987">
    <property type="component" value="Unassembled WGS sequence"/>
</dbReference>
<protein>
    <submittedName>
        <fullName evidence="4">Putative Pentatricopeptide repeat-containing protein</fullName>
    </submittedName>
</protein>
<comment type="caution">
    <text evidence="4">The sequence shown here is derived from an EMBL/GenBank/DDBJ whole genome shotgun (WGS) entry which is preliminary data.</text>
</comment>
<name>A0A0K9NLE1_ZOSMR</name>
<dbReference type="Pfam" id="PF00560">
    <property type="entry name" value="LRR_1"/>
    <property type="match status" value="1"/>
</dbReference>
<dbReference type="InterPro" id="IPR001611">
    <property type="entry name" value="Leu-rich_rpt"/>
</dbReference>
<dbReference type="PROSITE" id="PS51375">
    <property type="entry name" value="PPR"/>
    <property type="match status" value="11"/>
</dbReference>
<keyword evidence="1" id="KW-0677">Repeat</keyword>
<dbReference type="SUPFAM" id="SSF52058">
    <property type="entry name" value="L domain-like"/>
    <property type="match status" value="1"/>
</dbReference>
<dbReference type="GO" id="GO:0005737">
    <property type="term" value="C:cytoplasm"/>
    <property type="evidence" value="ECO:0000318"/>
    <property type="project" value="GO_Central"/>
</dbReference>
<dbReference type="PANTHER" id="PTHR47932:SF2">
    <property type="entry name" value="OS10G0484300 PROTEIN"/>
    <property type="match status" value="1"/>
</dbReference>
<dbReference type="EMBL" id="LFYR01002138">
    <property type="protein sequence ID" value="KMZ56785.1"/>
    <property type="molecule type" value="Genomic_DNA"/>
</dbReference>
<dbReference type="InterPro" id="IPR032675">
    <property type="entry name" value="LRR_dom_sf"/>
</dbReference>
<evidence type="ECO:0000313" key="5">
    <source>
        <dbReference type="Proteomes" id="UP000036987"/>
    </source>
</evidence>
<feature type="repeat" description="PPR" evidence="2">
    <location>
        <begin position="375"/>
        <end position="409"/>
    </location>
</feature>
<feature type="repeat" description="PPR" evidence="2">
    <location>
        <begin position="551"/>
        <end position="585"/>
    </location>
</feature>
<feature type="repeat" description="PPR" evidence="2">
    <location>
        <begin position="480"/>
        <end position="515"/>
    </location>
</feature>
<dbReference type="InterPro" id="IPR002885">
    <property type="entry name" value="PPR_rpt"/>
</dbReference>
<dbReference type="Gene3D" id="3.80.10.10">
    <property type="entry name" value="Ribonuclease Inhibitor"/>
    <property type="match status" value="1"/>
</dbReference>
<feature type="repeat" description="PPR" evidence="2">
    <location>
        <begin position="691"/>
        <end position="725"/>
    </location>
</feature>
<dbReference type="Gene3D" id="1.25.40.10">
    <property type="entry name" value="Tetratricopeptide repeat domain"/>
    <property type="match status" value="4"/>
</dbReference>
<evidence type="ECO:0000313" key="4">
    <source>
        <dbReference type="EMBL" id="KMZ56785.1"/>
    </source>
</evidence>
<dbReference type="GO" id="GO:0003729">
    <property type="term" value="F:mRNA binding"/>
    <property type="evidence" value="ECO:0000318"/>
    <property type="project" value="GO_Central"/>
</dbReference>
<feature type="repeat" description="PPR" evidence="2">
    <location>
        <begin position="410"/>
        <end position="444"/>
    </location>
</feature>
<evidence type="ECO:0000256" key="2">
    <source>
        <dbReference type="PROSITE-ProRule" id="PRU00708"/>
    </source>
</evidence>
<dbReference type="PANTHER" id="PTHR47932">
    <property type="entry name" value="ATPASE EXPRESSION PROTEIN 3"/>
    <property type="match status" value="1"/>
</dbReference>
<dbReference type="OrthoDB" id="185373at2759"/>
<dbReference type="Pfam" id="PF13041">
    <property type="entry name" value="PPR_2"/>
    <property type="match status" value="5"/>
</dbReference>
<feature type="repeat" description="PPR" evidence="2">
    <location>
        <begin position="656"/>
        <end position="690"/>
    </location>
</feature>
<feature type="repeat" description="PPR" evidence="2">
    <location>
        <begin position="621"/>
        <end position="655"/>
    </location>
</feature>
<reference evidence="5" key="1">
    <citation type="journal article" date="2016" name="Nature">
        <title>The genome of the seagrass Zostera marina reveals angiosperm adaptation to the sea.</title>
        <authorList>
            <person name="Olsen J.L."/>
            <person name="Rouze P."/>
            <person name="Verhelst B."/>
            <person name="Lin Y.-C."/>
            <person name="Bayer T."/>
            <person name="Collen J."/>
            <person name="Dattolo E."/>
            <person name="De Paoli E."/>
            <person name="Dittami S."/>
            <person name="Maumus F."/>
            <person name="Michel G."/>
            <person name="Kersting A."/>
            <person name="Lauritano C."/>
            <person name="Lohaus R."/>
            <person name="Toepel M."/>
            <person name="Tonon T."/>
            <person name="Vanneste K."/>
            <person name="Amirebrahimi M."/>
            <person name="Brakel J."/>
            <person name="Bostroem C."/>
            <person name="Chovatia M."/>
            <person name="Grimwood J."/>
            <person name="Jenkins J.W."/>
            <person name="Jueterbock A."/>
            <person name="Mraz A."/>
            <person name="Stam W.T."/>
            <person name="Tice H."/>
            <person name="Bornberg-Bauer E."/>
            <person name="Green P.J."/>
            <person name="Pearson G.A."/>
            <person name="Procaccini G."/>
            <person name="Duarte C.M."/>
            <person name="Schmutz J."/>
            <person name="Reusch T.B.H."/>
            <person name="Van de Peer Y."/>
        </authorList>
    </citation>
    <scope>NUCLEOTIDE SEQUENCE [LARGE SCALE GENOMIC DNA]</scope>
    <source>
        <strain evidence="5">cv. Finnish</strain>
    </source>
</reference>
<dbReference type="SUPFAM" id="SSF81901">
    <property type="entry name" value="HCP-like"/>
    <property type="match status" value="1"/>
</dbReference>
<accession>A0A0K9NLE1</accession>
<evidence type="ECO:0000256" key="3">
    <source>
        <dbReference type="SAM" id="MobiDB-lite"/>
    </source>
</evidence>
<organism evidence="4 5">
    <name type="scientific">Zostera marina</name>
    <name type="common">Eelgrass</name>
    <dbReference type="NCBI Taxonomy" id="29655"/>
    <lineage>
        <taxon>Eukaryota</taxon>
        <taxon>Viridiplantae</taxon>
        <taxon>Streptophyta</taxon>
        <taxon>Embryophyta</taxon>
        <taxon>Tracheophyta</taxon>
        <taxon>Spermatophyta</taxon>
        <taxon>Magnoliopsida</taxon>
        <taxon>Liliopsida</taxon>
        <taxon>Zosteraceae</taxon>
        <taxon>Zostera</taxon>
    </lineage>
</organism>
<keyword evidence="5" id="KW-1185">Reference proteome</keyword>
<feature type="repeat" description="PPR" evidence="2">
    <location>
        <begin position="726"/>
        <end position="760"/>
    </location>
</feature>
<feature type="compositionally biased region" description="Low complexity" evidence="3">
    <location>
        <begin position="13"/>
        <end position="23"/>
    </location>
</feature>
<dbReference type="AlphaFoldDB" id="A0A0K9NLE1"/>
<feature type="repeat" description="PPR" evidence="2">
    <location>
        <begin position="516"/>
        <end position="550"/>
    </location>
</feature>
<feature type="repeat" description="PPR" evidence="2">
    <location>
        <begin position="445"/>
        <end position="479"/>
    </location>
</feature>
<evidence type="ECO:0000256" key="1">
    <source>
        <dbReference type="ARBA" id="ARBA00022737"/>
    </source>
</evidence>
<sequence>MPLSITGKKCTHRPPTSRSPFSRPADDELLEQSTLPFTFSNNKLTGRIPEDIGFMTNMKVLDFSFNSFTGHLPTSISCLSDIQVFNIAHNQISGVLPDVVCSMRSLVNLTISFNFFSRKEQSDEDGENGSLAINPSSRLQSAFKESSVKFLASCFRCFCQDVHMQFLNQFGPMEIEKLDSNYVEKQPAVIDTSCSESRGLQPKIHSPNDNTAVLTDSSDISVRVCNVVCQCYEDGDRKLETMQIGHDLSPEQASTVISMLIKKEGSVVGMSFFTRAISYVKFRYVMRFYITATLSFINHGNLEKAQELMRCMASSFAEVGKLRESVDMIFEMQNQGLPLSIHTLNWALRIAANMEDTEFAEYLFAEIRRYKVSLNFCSFKTMLNAYSRKGRVIEVEKIFKEMIARNHVIDNATCTLVVNALCEMGHTSKVFELFAKMQNKGLTPNIINYTAFINQLCKKGNVKQAFQLLEEMVGKGIRPNVYTHTMLIDGLCKIGWTEKAFRLFLKLVRSESYKPNVYTYTAMIGGYCKESKMSRAEMLLSRMQEQGLAPNTTTYTTLIAGHCKDGNLQRAFNLMHQMNSEDCVPNICTYNVIAYSLLKKRRVQEAYRLLKLGYEHGLKPDKFTYTILIGEHCKQEDITMALDLFYQMIKCGFQPDIYAYNTLISMFCKLDRIEDSKKLLNDALKIDLIPTKQTCTSMIAAYCRNSDVSSALDLFEKMPSYGSLADSVTYCALISGLCKESRLEEAKKLYDLMIDKGLTPCDVTCVTLVFEYCIKKDSSVAMFILNKLDRKQWSRIANILVRKLSSKRLIDSASSIFHMLLGKDKNIDRITYVAFVNACYENDRYSIVSDLSEKISAAINR</sequence>
<dbReference type="NCBIfam" id="TIGR00756">
    <property type="entry name" value="PPR"/>
    <property type="match status" value="10"/>
</dbReference>
<dbReference type="GO" id="GO:0006397">
    <property type="term" value="P:mRNA processing"/>
    <property type="evidence" value="ECO:0000318"/>
    <property type="project" value="GO_Central"/>
</dbReference>
<gene>
    <name evidence="4" type="ORF">ZOSMA_91G00510</name>
</gene>